<feature type="compositionally biased region" description="Basic residues" evidence="1">
    <location>
        <begin position="14"/>
        <end position="32"/>
    </location>
</feature>
<organism evidence="2 3">
    <name type="scientific">Streptomyces armeniacus</name>
    <dbReference type="NCBI Taxonomy" id="83291"/>
    <lineage>
        <taxon>Bacteria</taxon>
        <taxon>Bacillati</taxon>
        <taxon>Actinomycetota</taxon>
        <taxon>Actinomycetes</taxon>
        <taxon>Kitasatosporales</taxon>
        <taxon>Streptomycetaceae</taxon>
        <taxon>Streptomyces</taxon>
    </lineage>
</organism>
<feature type="compositionally biased region" description="Basic and acidic residues" evidence="1">
    <location>
        <begin position="77"/>
        <end position="87"/>
    </location>
</feature>
<dbReference type="Pfam" id="PF12098">
    <property type="entry name" value="DUF3574"/>
    <property type="match status" value="1"/>
</dbReference>
<name>A0A345XT23_9ACTN</name>
<feature type="region of interest" description="Disordered" evidence="1">
    <location>
        <begin position="1"/>
        <end position="32"/>
    </location>
</feature>
<dbReference type="KEGG" id="sarm:DVA86_21165"/>
<gene>
    <name evidence="2" type="ORF">DVA86_21165</name>
</gene>
<feature type="region of interest" description="Disordered" evidence="1">
    <location>
        <begin position="61"/>
        <end position="87"/>
    </location>
</feature>
<dbReference type="InterPro" id="IPR021957">
    <property type="entry name" value="DUF3574"/>
</dbReference>
<evidence type="ECO:0000313" key="3">
    <source>
        <dbReference type="Proteomes" id="UP000254425"/>
    </source>
</evidence>
<evidence type="ECO:0000256" key="1">
    <source>
        <dbReference type="SAM" id="MobiDB-lite"/>
    </source>
</evidence>
<proteinExistence type="predicted"/>
<dbReference type="EMBL" id="CP031320">
    <property type="protein sequence ID" value="AXK34789.1"/>
    <property type="molecule type" value="Genomic_DNA"/>
</dbReference>
<dbReference type="Proteomes" id="UP000254425">
    <property type="component" value="Chromosome"/>
</dbReference>
<keyword evidence="3" id="KW-1185">Reference proteome</keyword>
<feature type="compositionally biased region" description="Low complexity" evidence="1">
    <location>
        <begin position="64"/>
        <end position="76"/>
    </location>
</feature>
<reference evidence="2 3" key="1">
    <citation type="submission" date="2018-07" db="EMBL/GenBank/DDBJ databases">
        <title>Draft genome of the type strain Streptomyces armeniacus ATCC 15676.</title>
        <authorList>
            <person name="Labana P."/>
            <person name="Gosse J.T."/>
            <person name="Boddy C.N."/>
        </authorList>
    </citation>
    <scope>NUCLEOTIDE SEQUENCE [LARGE SCALE GENOMIC DNA]</scope>
    <source>
        <strain evidence="2 3">ATCC 15676</strain>
    </source>
</reference>
<protein>
    <submittedName>
        <fullName evidence="2">DUF3574 domain-containing protein</fullName>
    </submittedName>
</protein>
<accession>A0A345XT23</accession>
<sequence>MSAKSLDPVPGFPHHPRIPRSPRPLRFRSRPRSRVRVVAVALTCVLVGGGAPAAYAVLEPEQEPSPSAGAPAADSGAGERAEGRPYRETRLLFGTVRPDGGPDVTEKEFHAFVTEEVTPLFPDGLTVQDGYGQYRDDHGTVERERSYELTLYYPVGQTDENDPKIERLREAYVERFDQESVARVDDAARVDF</sequence>
<evidence type="ECO:0000313" key="2">
    <source>
        <dbReference type="EMBL" id="AXK34789.1"/>
    </source>
</evidence>
<dbReference type="RefSeq" id="WP_208880491.1">
    <property type="nucleotide sequence ID" value="NZ_CP031320.1"/>
</dbReference>
<dbReference type="AlphaFoldDB" id="A0A345XT23"/>